<dbReference type="PANTHER" id="PTHR43133:SF25">
    <property type="entry name" value="RNA POLYMERASE SIGMA FACTOR RFAY-RELATED"/>
    <property type="match status" value="1"/>
</dbReference>
<dbReference type="InterPro" id="IPR013324">
    <property type="entry name" value="RNA_pol_sigma_r3/r4-like"/>
</dbReference>
<dbReference type="InterPro" id="IPR014284">
    <property type="entry name" value="RNA_pol_sigma-70_dom"/>
</dbReference>
<proteinExistence type="inferred from homology"/>
<evidence type="ECO:0000259" key="5">
    <source>
        <dbReference type="Pfam" id="PF04542"/>
    </source>
</evidence>
<dbReference type="NCBIfam" id="TIGR02937">
    <property type="entry name" value="sigma70-ECF"/>
    <property type="match status" value="1"/>
</dbReference>
<evidence type="ECO:0000313" key="7">
    <source>
        <dbReference type="Proteomes" id="UP000176322"/>
    </source>
</evidence>
<evidence type="ECO:0000256" key="1">
    <source>
        <dbReference type="ARBA" id="ARBA00010641"/>
    </source>
</evidence>
<dbReference type="Proteomes" id="UP000176322">
    <property type="component" value="Unassembled WGS sequence"/>
</dbReference>
<dbReference type="InterPro" id="IPR013325">
    <property type="entry name" value="RNA_pol_sigma_r2"/>
</dbReference>
<feature type="domain" description="RNA polymerase sigma-70 region 2" evidence="5">
    <location>
        <begin position="30"/>
        <end position="87"/>
    </location>
</feature>
<dbReference type="PANTHER" id="PTHR43133">
    <property type="entry name" value="RNA POLYMERASE ECF-TYPE SIGMA FACTO"/>
    <property type="match status" value="1"/>
</dbReference>
<dbReference type="GO" id="GO:0016987">
    <property type="term" value="F:sigma factor activity"/>
    <property type="evidence" value="ECO:0007669"/>
    <property type="project" value="UniProtKB-KW"/>
</dbReference>
<name>A0A1F6BXR4_9BACT</name>
<evidence type="ECO:0000256" key="3">
    <source>
        <dbReference type="ARBA" id="ARBA00023082"/>
    </source>
</evidence>
<evidence type="ECO:0000256" key="4">
    <source>
        <dbReference type="ARBA" id="ARBA00023163"/>
    </source>
</evidence>
<dbReference type="Gene3D" id="1.10.10.10">
    <property type="entry name" value="Winged helix-like DNA-binding domain superfamily/Winged helix DNA-binding domain"/>
    <property type="match status" value="1"/>
</dbReference>
<evidence type="ECO:0000256" key="2">
    <source>
        <dbReference type="ARBA" id="ARBA00023015"/>
    </source>
</evidence>
<dbReference type="Gene3D" id="1.10.1740.10">
    <property type="match status" value="1"/>
</dbReference>
<dbReference type="SUPFAM" id="SSF88659">
    <property type="entry name" value="Sigma3 and sigma4 domains of RNA polymerase sigma factors"/>
    <property type="match status" value="1"/>
</dbReference>
<dbReference type="SUPFAM" id="SSF88946">
    <property type="entry name" value="Sigma2 domain of RNA polymerase sigma factors"/>
    <property type="match status" value="1"/>
</dbReference>
<reference evidence="6 7" key="1">
    <citation type="journal article" date="2016" name="Nat. Commun.">
        <title>Thousands of microbial genomes shed light on interconnected biogeochemical processes in an aquifer system.</title>
        <authorList>
            <person name="Anantharaman K."/>
            <person name="Brown C.T."/>
            <person name="Hug L.A."/>
            <person name="Sharon I."/>
            <person name="Castelle C.J."/>
            <person name="Probst A.J."/>
            <person name="Thomas B.C."/>
            <person name="Singh A."/>
            <person name="Wilkins M.J."/>
            <person name="Karaoz U."/>
            <person name="Brodie E.L."/>
            <person name="Williams K.H."/>
            <person name="Hubbard S.S."/>
            <person name="Banfield J.F."/>
        </authorList>
    </citation>
    <scope>NUCLEOTIDE SEQUENCE [LARGE SCALE GENOMIC DNA]</scope>
</reference>
<protein>
    <recommendedName>
        <fullName evidence="5">RNA polymerase sigma-70 region 2 domain-containing protein</fullName>
    </recommendedName>
</protein>
<dbReference type="InterPro" id="IPR036388">
    <property type="entry name" value="WH-like_DNA-bd_sf"/>
</dbReference>
<dbReference type="EMBL" id="MFKO01000005">
    <property type="protein sequence ID" value="OGG41618.1"/>
    <property type="molecule type" value="Genomic_DNA"/>
</dbReference>
<dbReference type="GO" id="GO:0006352">
    <property type="term" value="P:DNA-templated transcription initiation"/>
    <property type="evidence" value="ECO:0007669"/>
    <property type="project" value="InterPro"/>
</dbReference>
<accession>A0A1F6BXR4</accession>
<organism evidence="6 7">
    <name type="scientific">Candidatus Kaiserbacteria bacterium RIFCSPHIGHO2_01_FULL_46_22</name>
    <dbReference type="NCBI Taxonomy" id="1798475"/>
    <lineage>
        <taxon>Bacteria</taxon>
        <taxon>Candidatus Kaiseribacteriota</taxon>
    </lineage>
</organism>
<dbReference type="AlphaFoldDB" id="A0A1F6BXR4"/>
<comment type="similarity">
    <text evidence="1">Belongs to the sigma-70 factor family. ECF subfamily.</text>
</comment>
<evidence type="ECO:0000313" key="6">
    <source>
        <dbReference type="EMBL" id="OGG41618.1"/>
    </source>
</evidence>
<keyword evidence="4" id="KW-0804">Transcription</keyword>
<sequence>MLDKTEVAYPTVQDSEFKNLVLEQMDSLKIYALILTKSKAQAEDLSQDVYVTAITHQDQFRMGTYLGPWLRTIMKNQWYGFHRKHRREELVGGDFVELLTAEDANLHDLLIAPQEDLQFEERQQAMHDLPLLACLHQEHADSLIAVHYLEFTYEDAAFLLRVNLGTLKSRVGRAANRIKQLRSDQVIRPYDLSAWGRATREVAVDDPYFPIAQAYESMYAFIVSNIGLTSVDRGLIRANAR</sequence>
<dbReference type="InterPro" id="IPR007627">
    <property type="entry name" value="RNA_pol_sigma70_r2"/>
</dbReference>
<dbReference type="STRING" id="1798475.A2837_00505"/>
<comment type="caution">
    <text evidence="6">The sequence shown here is derived from an EMBL/GenBank/DDBJ whole genome shotgun (WGS) entry which is preliminary data.</text>
</comment>
<keyword evidence="3" id="KW-0731">Sigma factor</keyword>
<dbReference type="Pfam" id="PF04542">
    <property type="entry name" value="Sigma70_r2"/>
    <property type="match status" value="1"/>
</dbReference>
<gene>
    <name evidence="6" type="ORF">A2837_00505</name>
</gene>
<keyword evidence="2" id="KW-0805">Transcription regulation</keyword>
<dbReference type="InterPro" id="IPR039425">
    <property type="entry name" value="RNA_pol_sigma-70-like"/>
</dbReference>